<evidence type="ECO:0000256" key="6">
    <source>
        <dbReference type="ARBA" id="ARBA00022792"/>
    </source>
</evidence>
<accession>A0A7S1GGB7</accession>
<proteinExistence type="inferred from homology"/>
<dbReference type="Gene3D" id="3.40.1380.10">
    <property type="match status" value="1"/>
</dbReference>
<reference evidence="13" key="1">
    <citation type="submission" date="2021-01" db="EMBL/GenBank/DDBJ databases">
        <authorList>
            <person name="Corre E."/>
            <person name="Pelletier E."/>
            <person name="Niang G."/>
            <person name="Scheremetjew M."/>
            <person name="Finn R."/>
            <person name="Kale V."/>
            <person name="Holt S."/>
            <person name="Cochrane G."/>
            <person name="Meng A."/>
            <person name="Brown T."/>
            <person name="Cohen L."/>
        </authorList>
    </citation>
    <scope>NUCLEOTIDE SEQUENCE</scope>
    <source>
        <strain evidence="13">CCMP2329</strain>
    </source>
</reference>
<dbReference type="PANTHER" id="PTHR11693">
    <property type="entry name" value="ATP SYNTHASE GAMMA CHAIN"/>
    <property type="match status" value="1"/>
</dbReference>
<evidence type="ECO:0000256" key="8">
    <source>
        <dbReference type="ARBA" id="ARBA00023128"/>
    </source>
</evidence>
<evidence type="ECO:0000256" key="2">
    <source>
        <dbReference type="ARBA" id="ARBA00007681"/>
    </source>
</evidence>
<dbReference type="InterPro" id="IPR023632">
    <property type="entry name" value="ATP_synth_F1_gsu_CS"/>
</dbReference>
<keyword evidence="6" id="KW-0999">Mitochondrion inner membrane</keyword>
<evidence type="ECO:0000256" key="9">
    <source>
        <dbReference type="ARBA" id="ARBA00023136"/>
    </source>
</evidence>
<evidence type="ECO:0000256" key="5">
    <source>
        <dbReference type="ARBA" id="ARBA00022781"/>
    </source>
</evidence>
<gene>
    <name evidence="13" type="ORF">POKL1161_LOCUS950</name>
</gene>
<dbReference type="CDD" id="cd12151">
    <property type="entry name" value="F1-ATPase_gamma"/>
    <property type="match status" value="1"/>
</dbReference>
<dbReference type="PANTHER" id="PTHR11693:SF22">
    <property type="entry name" value="ATP SYNTHASE SUBUNIT GAMMA, MITOCHONDRIAL"/>
    <property type="match status" value="1"/>
</dbReference>
<evidence type="ECO:0000256" key="4">
    <source>
        <dbReference type="ARBA" id="ARBA00022448"/>
    </source>
</evidence>
<keyword evidence="10" id="KW-0139">CF(1)</keyword>
<dbReference type="PIRSF" id="PIRSF039089">
    <property type="entry name" value="ATP_synthase_gamma"/>
    <property type="match status" value="1"/>
</dbReference>
<dbReference type="EMBL" id="HBFV01001354">
    <property type="protein sequence ID" value="CAD8928597.1"/>
    <property type="molecule type" value="Transcribed_RNA"/>
</dbReference>
<sequence length="322" mass="34561">MLRKGGQNLLTRMRVVESACASGPSSTLGGGIQNAVSSMDGSEGSRGVSTLAVKQRMRSVGNIQKITSAMKMVAASKMRNAQAATEQCRGMQEPFLKMLGDLPNASGEKNVTVPVTTDKGLCGAINTMICKYTRASMQVANPEEEQMIVILGEKGKSQLQRDQKTKIVATVADTQKTALTFPQACSIAEEILKTEYDVARIVFNRFVSAISQKPTIATVLSPDSLEKEAEAGGSLDKYEIEGPGRAELLQNLAEFHLATSLYTAMLENNCSEQSSRMSAMENSTKNAGEMLGKLTLTYNRTRQASITTELIEIISGATALEG</sequence>
<keyword evidence="4" id="KW-0813">Transport</keyword>
<dbReference type="FunFam" id="1.10.287.80:FF:000001">
    <property type="entry name" value="ATP synthase gamma chain"/>
    <property type="match status" value="1"/>
</dbReference>
<evidence type="ECO:0000256" key="12">
    <source>
        <dbReference type="ARBA" id="ARBA00031066"/>
    </source>
</evidence>
<dbReference type="SUPFAM" id="SSF52943">
    <property type="entry name" value="ATP synthase (F1-ATPase), gamma subunit"/>
    <property type="match status" value="1"/>
</dbReference>
<dbReference type="PRINTS" id="PR00126">
    <property type="entry name" value="ATPASEGAMMA"/>
</dbReference>
<evidence type="ECO:0000313" key="13">
    <source>
        <dbReference type="EMBL" id="CAD8928597.1"/>
    </source>
</evidence>
<evidence type="ECO:0000256" key="10">
    <source>
        <dbReference type="ARBA" id="ARBA00023196"/>
    </source>
</evidence>
<keyword evidence="5" id="KW-0375">Hydrogen ion transport</keyword>
<dbReference type="HAMAP" id="MF_00815">
    <property type="entry name" value="ATP_synth_gamma_bact"/>
    <property type="match status" value="1"/>
</dbReference>
<keyword evidence="9" id="KW-0472">Membrane</keyword>
<dbReference type="InterPro" id="IPR000131">
    <property type="entry name" value="ATP_synth_F1_gsu"/>
</dbReference>
<keyword evidence="11" id="KW-0066">ATP synthesis</keyword>
<evidence type="ECO:0000256" key="11">
    <source>
        <dbReference type="ARBA" id="ARBA00023310"/>
    </source>
</evidence>
<dbReference type="Pfam" id="PF00231">
    <property type="entry name" value="ATP-synt"/>
    <property type="match status" value="1"/>
</dbReference>
<protein>
    <recommendedName>
        <fullName evidence="3">ATP synthase subunit gamma, mitochondrial</fullName>
    </recommendedName>
    <alternativeName>
        <fullName evidence="12">F-ATPase gamma subunit</fullName>
    </alternativeName>
</protein>
<name>A0A7S1GGB7_9CHLO</name>
<dbReference type="FunFam" id="3.40.1380.10:FF:000003">
    <property type="entry name" value="ATP synthase subunit gamma"/>
    <property type="match status" value="1"/>
</dbReference>
<comment type="subcellular location">
    <subcellularLocation>
        <location evidence="1">Mitochondrion inner membrane</location>
        <topology evidence="1">Peripheral membrane protein</topology>
    </subcellularLocation>
</comment>
<dbReference type="PROSITE" id="PS00153">
    <property type="entry name" value="ATPASE_GAMMA"/>
    <property type="match status" value="1"/>
</dbReference>
<keyword evidence="7" id="KW-0406">Ion transport</keyword>
<dbReference type="GO" id="GO:0045259">
    <property type="term" value="C:proton-transporting ATP synthase complex"/>
    <property type="evidence" value="ECO:0007669"/>
    <property type="project" value="UniProtKB-KW"/>
</dbReference>
<evidence type="ECO:0000256" key="1">
    <source>
        <dbReference type="ARBA" id="ARBA00004637"/>
    </source>
</evidence>
<dbReference type="InterPro" id="IPR035968">
    <property type="entry name" value="ATP_synth_F1_ATPase_gsu"/>
</dbReference>
<dbReference type="Gene3D" id="1.10.287.80">
    <property type="entry name" value="ATP synthase, gamma subunit, helix hairpin domain"/>
    <property type="match status" value="1"/>
</dbReference>
<evidence type="ECO:0000256" key="7">
    <source>
        <dbReference type="ARBA" id="ARBA00023065"/>
    </source>
</evidence>
<organism evidence="13">
    <name type="scientific">Picochlorum oklahomense</name>
    <dbReference type="NCBI Taxonomy" id="249345"/>
    <lineage>
        <taxon>Eukaryota</taxon>
        <taxon>Viridiplantae</taxon>
        <taxon>Chlorophyta</taxon>
        <taxon>core chlorophytes</taxon>
        <taxon>Trebouxiophyceae</taxon>
        <taxon>Trebouxiophyceae incertae sedis</taxon>
        <taxon>Picochlorum</taxon>
    </lineage>
</organism>
<dbReference type="NCBIfam" id="TIGR01146">
    <property type="entry name" value="ATPsyn_F1gamma"/>
    <property type="match status" value="1"/>
</dbReference>
<dbReference type="GO" id="GO:0005743">
    <property type="term" value="C:mitochondrial inner membrane"/>
    <property type="evidence" value="ECO:0007669"/>
    <property type="project" value="UniProtKB-SubCell"/>
</dbReference>
<dbReference type="AlphaFoldDB" id="A0A7S1GGB7"/>
<dbReference type="GO" id="GO:0046933">
    <property type="term" value="F:proton-transporting ATP synthase activity, rotational mechanism"/>
    <property type="evidence" value="ECO:0007669"/>
    <property type="project" value="InterPro"/>
</dbReference>
<evidence type="ECO:0000256" key="3">
    <source>
        <dbReference type="ARBA" id="ARBA00020843"/>
    </source>
</evidence>
<comment type="similarity">
    <text evidence="2">Belongs to the ATPase gamma chain family.</text>
</comment>
<keyword evidence="8" id="KW-0496">Mitochondrion</keyword>